<evidence type="ECO:0000313" key="2">
    <source>
        <dbReference type="Proteomes" id="UP000002624"/>
    </source>
</evidence>
<dbReference type="HOGENOM" id="CLU_2037398_0_0_1"/>
<dbReference type="Proteomes" id="UP000002624">
    <property type="component" value="Unassembled WGS sequence"/>
</dbReference>
<dbReference type="EMBL" id="GG692427">
    <property type="protein sequence ID" value="EER40394.1"/>
    <property type="molecule type" value="Genomic_DNA"/>
</dbReference>
<gene>
    <name evidence="1" type="ORF">HCDG_05791</name>
</gene>
<dbReference type="OrthoDB" id="4167530at2759"/>
<accession>C6HHW0</accession>
<protein>
    <submittedName>
        <fullName evidence="1">Uncharacterized protein</fullName>
    </submittedName>
</protein>
<reference evidence="2" key="1">
    <citation type="submission" date="2009-05" db="EMBL/GenBank/DDBJ databases">
        <title>The genome sequence of Ajellomyces capsulatus strain H143.</title>
        <authorList>
            <person name="Champion M."/>
            <person name="Cuomo C.A."/>
            <person name="Ma L.-J."/>
            <person name="Henn M.R."/>
            <person name="Sil A."/>
            <person name="Goldman B."/>
            <person name="Young S.K."/>
            <person name="Kodira C.D."/>
            <person name="Zeng Q."/>
            <person name="Koehrsen M."/>
            <person name="Alvarado L."/>
            <person name="Berlin A.M."/>
            <person name="Borenstein D."/>
            <person name="Chen Z."/>
            <person name="Engels R."/>
            <person name="Freedman E."/>
            <person name="Gellesch M."/>
            <person name="Goldberg J."/>
            <person name="Griggs A."/>
            <person name="Gujja S."/>
            <person name="Heiman D.I."/>
            <person name="Hepburn T.A."/>
            <person name="Howarth C."/>
            <person name="Jen D."/>
            <person name="Larson L."/>
            <person name="Lewis B."/>
            <person name="Mehta T."/>
            <person name="Park D."/>
            <person name="Pearson M."/>
            <person name="Roberts A."/>
            <person name="Saif S."/>
            <person name="Shea T.D."/>
            <person name="Shenoy N."/>
            <person name="Sisk P."/>
            <person name="Stolte C."/>
            <person name="Sykes S."/>
            <person name="Walk T."/>
            <person name="White J."/>
            <person name="Yandava C."/>
            <person name="Klein B."/>
            <person name="McEwen J.G."/>
            <person name="Puccia R."/>
            <person name="Goldman G.H."/>
            <person name="Felipe M.S."/>
            <person name="Nino-Vega G."/>
            <person name="San-Blas G."/>
            <person name="Taylor J.W."/>
            <person name="Mendoza L."/>
            <person name="Galagan J.E."/>
            <person name="Nusbaum C."/>
            <person name="Birren B.W."/>
        </authorList>
    </citation>
    <scope>NUCLEOTIDE SEQUENCE [LARGE SCALE GENOMIC DNA]</scope>
    <source>
        <strain evidence="2">H143</strain>
    </source>
</reference>
<proteinExistence type="predicted"/>
<name>C6HHW0_AJECH</name>
<dbReference type="AlphaFoldDB" id="C6HHW0"/>
<organism evidence="1 2">
    <name type="scientific">Ajellomyces capsulatus (strain H143)</name>
    <name type="common">Darling's disease fungus</name>
    <name type="synonym">Histoplasma capsulatum</name>
    <dbReference type="NCBI Taxonomy" id="544712"/>
    <lineage>
        <taxon>Eukaryota</taxon>
        <taxon>Fungi</taxon>
        <taxon>Dikarya</taxon>
        <taxon>Ascomycota</taxon>
        <taxon>Pezizomycotina</taxon>
        <taxon>Eurotiomycetes</taxon>
        <taxon>Eurotiomycetidae</taxon>
        <taxon>Onygenales</taxon>
        <taxon>Ajellomycetaceae</taxon>
        <taxon>Histoplasma</taxon>
    </lineage>
</organism>
<evidence type="ECO:0000313" key="1">
    <source>
        <dbReference type="EMBL" id="EER40394.1"/>
    </source>
</evidence>
<dbReference type="VEuPathDB" id="FungiDB:HCDG_05791"/>
<sequence>MESAFDTQQDHEGAIMMASLSQCAHSSPVARIADGSNVSSEISTLRQRIDVDMLLGTQLELTYDRLEILKKLCYADWTSLHLTNLKAVGQAYRNGRLKVVKGAVSHWHNGQMKIGPTLGSC</sequence>